<dbReference type="PRINTS" id="PR00862">
    <property type="entry name" value="PROLIGOPTASE"/>
</dbReference>
<dbReference type="InterPro" id="IPR002470">
    <property type="entry name" value="Peptidase_S9A"/>
</dbReference>
<accession>A0ABV6N6I5</accession>
<feature type="domain" description="Peptidase S9 prolyl oligopeptidase catalytic" evidence="6">
    <location>
        <begin position="475"/>
        <end position="680"/>
    </location>
</feature>
<dbReference type="InterPro" id="IPR001375">
    <property type="entry name" value="Peptidase_S9_cat"/>
</dbReference>
<keyword evidence="4" id="KW-0378">Hydrolase</keyword>
<evidence type="ECO:0000256" key="2">
    <source>
        <dbReference type="ARBA" id="ARBA00011897"/>
    </source>
</evidence>
<dbReference type="PANTHER" id="PTHR42881:SF2">
    <property type="entry name" value="PROLYL ENDOPEPTIDASE"/>
    <property type="match status" value="1"/>
</dbReference>
<dbReference type="Proteomes" id="UP001589810">
    <property type="component" value="Unassembled WGS sequence"/>
</dbReference>
<evidence type="ECO:0000313" key="9">
    <source>
        <dbReference type="Proteomes" id="UP001589810"/>
    </source>
</evidence>
<name>A0ABV6N6I5_9PSEU</name>
<protein>
    <recommendedName>
        <fullName evidence="2">prolyl oligopeptidase</fullName>
        <ecNumber evidence="2">3.4.21.26</ecNumber>
    </recommendedName>
</protein>
<evidence type="ECO:0000313" key="8">
    <source>
        <dbReference type="EMBL" id="MFC0548182.1"/>
    </source>
</evidence>
<dbReference type="InterPro" id="IPR051167">
    <property type="entry name" value="Prolyl_oligopep/macrocyclase"/>
</dbReference>
<keyword evidence="3" id="KW-0645">Protease</keyword>
<dbReference type="PANTHER" id="PTHR42881">
    <property type="entry name" value="PROLYL ENDOPEPTIDASE"/>
    <property type="match status" value="1"/>
</dbReference>
<dbReference type="InterPro" id="IPR023302">
    <property type="entry name" value="Pept_S9A_N"/>
</dbReference>
<dbReference type="InterPro" id="IPR029058">
    <property type="entry name" value="AB_hydrolase_fold"/>
</dbReference>
<dbReference type="Pfam" id="PF00326">
    <property type="entry name" value="Peptidase_S9"/>
    <property type="match status" value="1"/>
</dbReference>
<comment type="caution">
    <text evidence="8">The sequence shown here is derived from an EMBL/GenBank/DDBJ whole genome shotgun (WGS) entry which is preliminary data.</text>
</comment>
<reference evidence="8 9" key="1">
    <citation type="submission" date="2024-09" db="EMBL/GenBank/DDBJ databases">
        <authorList>
            <person name="Sun Q."/>
            <person name="Mori K."/>
        </authorList>
    </citation>
    <scope>NUCLEOTIDE SEQUENCE [LARGE SCALE GENOMIC DNA]</scope>
    <source>
        <strain evidence="8 9">TBRC 1432</strain>
    </source>
</reference>
<dbReference type="RefSeq" id="WP_273937983.1">
    <property type="nucleotide sequence ID" value="NZ_CP097263.1"/>
</dbReference>
<feature type="domain" description="Peptidase S9A N-terminal" evidence="7">
    <location>
        <begin position="4"/>
        <end position="183"/>
    </location>
</feature>
<sequence length="682" mass="74224">MTDARVDTVVDTVFGHRLADPYRWMEEGAELREWALAQGAKTAEHLAGLPLQQELRARMDEVTSDTVEVTGFAMAGDRVFFLRQTGAVPVLVVREGDEERVLLDPATIEGDEHTTLEFFAPSPDGRLVVCGLAQGGSEQCHVHVLDVATGELTPTEIRHSLHGHPEWLPDSSGFFCHRYSTPDPAVPPGRRRDDSATWFQPLGGEPTIALRRGHNPTLPMEPVDRPYMLLPKDSELVFALVSHSASSGSTTEELTAFSLYATERAGLADLTSCPWRKIIDRTDEASAYAIHGDTIYVVTHKDAPRSEVQAWSLTDGTRRTVVPGGDRSVIGVKVIGDHLVIRDIEAGTARMRRMSLNTNEIEDVPLPEGGMVAQWTAHPDGKSALIVFSSWTRSATAYRYDGELHDTGWIPKSTVDFSGIEITQLRAPARDGVLIPMTVLHRKGILLDGSNPTMMSGYGSYGILLRRAFNPRLLPWLERGGVYALAGIRGGGEYGEEWHQAGRLLNKENTITDFVDCAEHLINTGYTSSRRLAGHGGSAGGIPTGGALVRRPDLFAAMVSEVAVFNCTRKEFSANGPVNAPEFGSVSTEDGLRALLIIDSYLRVVDGTEYPAVLLTAGLNDPRVAAWQPAKMAARLQAATSSDRPVLLRVEEHGGHGLGSTRAQRNGVMADIFAFLATELEL</sequence>
<keyword evidence="9" id="KW-1185">Reference proteome</keyword>
<dbReference type="EMBL" id="JBHLUD010000015">
    <property type="protein sequence ID" value="MFC0548182.1"/>
    <property type="molecule type" value="Genomic_DNA"/>
</dbReference>
<comment type="catalytic activity">
    <reaction evidence="1">
        <text>Hydrolysis of Pro-|-Xaa &gt;&gt; Ala-|-Xaa in oligopeptides.</text>
        <dbReference type="EC" id="3.4.21.26"/>
    </reaction>
</comment>
<evidence type="ECO:0000256" key="1">
    <source>
        <dbReference type="ARBA" id="ARBA00001070"/>
    </source>
</evidence>
<evidence type="ECO:0000259" key="7">
    <source>
        <dbReference type="Pfam" id="PF02897"/>
    </source>
</evidence>
<proteinExistence type="predicted"/>
<gene>
    <name evidence="8" type="ORF">ACFFH7_42210</name>
</gene>
<dbReference type="Gene3D" id="3.40.50.1820">
    <property type="entry name" value="alpha/beta hydrolase"/>
    <property type="match status" value="1"/>
</dbReference>
<dbReference type="EC" id="3.4.21.26" evidence="2"/>
<evidence type="ECO:0000256" key="4">
    <source>
        <dbReference type="ARBA" id="ARBA00022801"/>
    </source>
</evidence>
<organism evidence="8 9">
    <name type="scientific">Kutzneria chonburiensis</name>
    <dbReference type="NCBI Taxonomy" id="1483604"/>
    <lineage>
        <taxon>Bacteria</taxon>
        <taxon>Bacillati</taxon>
        <taxon>Actinomycetota</taxon>
        <taxon>Actinomycetes</taxon>
        <taxon>Pseudonocardiales</taxon>
        <taxon>Pseudonocardiaceae</taxon>
        <taxon>Kutzneria</taxon>
    </lineage>
</organism>
<dbReference type="SUPFAM" id="SSF53474">
    <property type="entry name" value="alpha/beta-Hydrolases"/>
    <property type="match status" value="1"/>
</dbReference>
<dbReference type="Pfam" id="PF02897">
    <property type="entry name" value="Peptidase_S9_N"/>
    <property type="match status" value="2"/>
</dbReference>
<keyword evidence="5" id="KW-0720">Serine protease</keyword>
<dbReference type="Gene3D" id="2.130.10.120">
    <property type="entry name" value="Prolyl oligopeptidase, N-terminal domain"/>
    <property type="match status" value="1"/>
</dbReference>
<dbReference type="SUPFAM" id="SSF50993">
    <property type="entry name" value="Peptidase/esterase 'gauge' domain"/>
    <property type="match status" value="1"/>
</dbReference>
<evidence type="ECO:0000259" key="6">
    <source>
        <dbReference type="Pfam" id="PF00326"/>
    </source>
</evidence>
<feature type="domain" description="Peptidase S9A N-terminal" evidence="7">
    <location>
        <begin position="247"/>
        <end position="401"/>
    </location>
</feature>
<evidence type="ECO:0000256" key="5">
    <source>
        <dbReference type="ARBA" id="ARBA00022825"/>
    </source>
</evidence>
<evidence type="ECO:0000256" key="3">
    <source>
        <dbReference type="ARBA" id="ARBA00022670"/>
    </source>
</evidence>